<dbReference type="InterPro" id="IPR003136">
    <property type="entry name" value="Cytidylate_kin"/>
</dbReference>
<dbReference type="RefSeq" id="WP_041068328.1">
    <property type="nucleotide sequence ID" value="NZ_AP012273.1"/>
</dbReference>
<comment type="catalytic activity">
    <reaction evidence="7 8">
        <text>CMP + ATP = CDP + ADP</text>
        <dbReference type="Rhea" id="RHEA:11600"/>
        <dbReference type="ChEBI" id="CHEBI:30616"/>
        <dbReference type="ChEBI" id="CHEBI:58069"/>
        <dbReference type="ChEBI" id="CHEBI:60377"/>
        <dbReference type="ChEBI" id="CHEBI:456216"/>
        <dbReference type="EC" id="2.7.4.25"/>
    </reaction>
</comment>
<reference evidence="10 11" key="1">
    <citation type="journal article" date="2014" name="PLoS ONE">
        <title>Physiological and genomic features of a novel sulfur-oxidizing gammaproteobacterium belonging to a previously uncultivated symbiotic lineage isolated from a hydrothermal vent.</title>
        <authorList>
            <person name="Nunoura T."/>
            <person name="Takaki Y."/>
            <person name="Kazama H."/>
            <person name="Kakuta J."/>
            <person name="Shimamura S."/>
            <person name="Makita H."/>
            <person name="Hirai M."/>
            <person name="Miyazaki M."/>
            <person name="Takai K."/>
        </authorList>
    </citation>
    <scope>NUCLEOTIDE SEQUENCE [LARGE SCALE GENOMIC DNA]</scope>
    <source>
        <strain evidence="10 11">Hiromi1</strain>
    </source>
</reference>
<dbReference type="NCBIfam" id="TIGR00017">
    <property type="entry name" value="cmk"/>
    <property type="match status" value="1"/>
</dbReference>
<dbReference type="Gene3D" id="3.40.50.300">
    <property type="entry name" value="P-loop containing nucleotide triphosphate hydrolases"/>
    <property type="match status" value="1"/>
</dbReference>
<dbReference type="PANTHER" id="PTHR21299">
    <property type="entry name" value="CYTIDYLATE KINASE/PANTOATE-BETA-ALANINE LIGASE"/>
    <property type="match status" value="1"/>
</dbReference>
<sequence length="222" mass="24099">MTEIPVLTIDGPSGSGKGTVAARVADSLGWHILDSGALYRLTGLAALKAGVDYDDHAAVAEIARHLPVRFEADRVYLDDEDVSLEIRTETAGNNASRVAAIPEVRAALLEWQRSYARPPGLVADGRDMGTVVFPGARVKIFLEASAGERARRRYKQLKDKGMDVNLAGLIAEIEERDQRDRNRKVAPLVPADDALVIDSTSKTIDEVVDLVLQAVRKALPHV</sequence>
<keyword evidence="5 8" id="KW-0067">ATP-binding</keyword>
<dbReference type="AlphaFoldDB" id="A0A7U6GK44"/>
<dbReference type="Proteomes" id="UP000031631">
    <property type="component" value="Chromosome"/>
</dbReference>
<dbReference type="PANTHER" id="PTHR21299:SF2">
    <property type="entry name" value="CYTIDYLATE KINASE"/>
    <property type="match status" value="1"/>
</dbReference>
<keyword evidence="2 8" id="KW-0808">Transferase</keyword>
<dbReference type="SUPFAM" id="SSF52540">
    <property type="entry name" value="P-loop containing nucleoside triphosphate hydrolases"/>
    <property type="match status" value="1"/>
</dbReference>
<dbReference type="GO" id="GO:0005524">
    <property type="term" value="F:ATP binding"/>
    <property type="evidence" value="ECO:0007669"/>
    <property type="project" value="UniProtKB-UniRule"/>
</dbReference>
<protein>
    <recommendedName>
        <fullName evidence="8">Cytidylate kinase</fullName>
        <shortName evidence="8">CK</shortName>
        <ecNumber evidence="8">2.7.4.25</ecNumber>
    </recommendedName>
    <alternativeName>
        <fullName evidence="8">Cytidine monophosphate kinase</fullName>
        <shortName evidence="8">CMP kinase</shortName>
    </alternativeName>
</protein>
<name>A0A7U6GK44_9GAMM</name>
<accession>A0A7U6GK44</accession>
<feature type="binding site" evidence="8">
    <location>
        <begin position="11"/>
        <end position="19"/>
    </location>
    <ligand>
        <name>ATP</name>
        <dbReference type="ChEBI" id="CHEBI:30616"/>
    </ligand>
</feature>
<dbReference type="EC" id="2.7.4.25" evidence="8"/>
<dbReference type="OrthoDB" id="9807434at2"/>
<comment type="catalytic activity">
    <reaction evidence="6 8">
        <text>dCMP + ATP = dCDP + ADP</text>
        <dbReference type="Rhea" id="RHEA:25094"/>
        <dbReference type="ChEBI" id="CHEBI:30616"/>
        <dbReference type="ChEBI" id="CHEBI:57566"/>
        <dbReference type="ChEBI" id="CHEBI:58593"/>
        <dbReference type="ChEBI" id="CHEBI:456216"/>
        <dbReference type="EC" id="2.7.4.25"/>
    </reaction>
</comment>
<gene>
    <name evidence="8" type="primary">cmk</name>
    <name evidence="10" type="ORF">TBH_C2117</name>
</gene>
<dbReference type="KEGG" id="tbn:TBH_C2117"/>
<dbReference type="EMBL" id="AP012273">
    <property type="protein sequence ID" value="BAO45029.1"/>
    <property type="molecule type" value="Genomic_DNA"/>
</dbReference>
<dbReference type="InterPro" id="IPR011994">
    <property type="entry name" value="Cytidylate_kinase_dom"/>
</dbReference>
<proteinExistence type="inferred from homology"/>
<dbReference type="GO" id="GO:0006220">
    <property type="term" value="P:pyrimidine nucleotide metabolic process"/>
    <property type="evidence" value="ECO:0007669"/>
    <property type="project" value="UniProtKB-UniRule"/>
</dbReference>
<evidence type="ECO:0000313" key="10">
    <source>
        <dbReference type="EMBL" id="BAO45029.1"/>
    </source>
</evidence>
<dbReference type="Pfam" id="PF02224">
    <property type="entry name" value="Cytidylate_kin"/>
    <property type="match status" value="1"/>
</dbReference>
<dbReference type="GO" id="GO:0015949">
    <property type="term" value="P:nucleobase-containing small molecule interconversion"/>
    <property type="evidence" value="ECO:0007669"/>
    <property type="project" value="TreeGrafter"/>
</dbReference>
<evidence type="ECO:0000256" key="7">
    <source>
        <dbReference type="ARBA" id="ARBA00048478"/>
    </source>
</evidence>
<dbReference type="CDD" id="cd02020">
    <property type="entry name" value="CMPK"/>
    <property type="match status" value="1"/>
</dbReference>
<keyword evidence="3 8" id="KW-0547">Nucleotide-binding</keyword>
<evidence type="ECO:0000256" key="8">
    <source>
        <dbReference type="HAMAP-Rule" id="MF_00238"/>
    </source>
</evidence>
<dbReference type="HAMAP" id="MF_00238">
    <property type="entry name" value="Cytidyl_kinase_type1"/>
    <property type="match status" value="1"/>
</dbReference>
<evidence type="ECO:0000259" key="9">
    <source>
        <dbReference type="Pfam" id="PF02224"/>
    </source>
</evidence>
<evidence type="ECO:0000256" key="6">
    <source>
        <dbReference type="ARBA" id="ARBA00047615"/>
    </source>
</evidence>
<feature type="domain" description="Cytidylate kinase" evidence="9">
    <location>
        <begin position="8"/>
        <end position="216"/>
    </location>
</feature>
<evidence type="ECO:0000256" key="2">
    <source>
        <dbReference type="ARBA" id="ARBA00022679"/>
    </source>
</evidence>
<dbReference type="GO" id="GO:0036431">
    <property type="term" value="F:dCMP kinase activity"/>
    <property type="evidence" value="ECO:0007669"/>
    <property type="project" value="InterPro"/>
</dbReference>
<comment type="subcellular location">
    <subcellularLocation>
        <location evidence="8">Cytoplasm</location>
    </subcellularLocation>
</comment>
<evidence type="ECO:0000256" key="3">
    <source>
        <dbReference type="ARBA" id="ARBA00022741"/>
    </source>
</evidence>
<keyword evidence="4 8" id="KW-0418">Kinase</keyword>
<organism evidence="10 11">
    <name type="scientific">Thiolapillus brandeum</name>
    <dbReference type="NCBI Taxonomy" id="1076588"/>
    <lineage>
        <taxon>Bacteria</taxon>
        <taxon>Pseudomonadati</taxon>
        <taxon>Pseudomonadota</taxon>
        <taxon>Gammaproteobacteria</taxon>
        <taxon>Chromatiales</taxon>
        <taxon>Sedimenticolaceae</taxon>
        <taxon>Thiolapillus</taxon>
    </lineage>
</organism>
<comment type="similarity">
    <text evidence="1 8">Belongs to the cytidylate kinase family. Type 1 subfamily.</text>
</comment>
<keyword evidence="8" id="KW-0963">Cytoplasm</keyword>
<dbReference type="GO" id="GO:0005829">
    <property type="term" value="C:cytosol"/>
    <property type="evidence" value="ECO:0007669"/>
    <property type="project" value="TreeGrafter"/>
</dbReference>
<evidence type="ECO:0000256" key="4">
    <source>
        <dbReference type="ARBA" id="ARBA00022777"/>
    </source>
</evidence>
<evidence type="ECO:0000256" key="5">
    <source>
        <dbReference type="ARBA" id="ARBA00022840"/>
    </source>
</evidence>
<evidence type="ECO:0000313" key="11">
    <source>
        <dbReference type="Proteomes" id="UP000031631"/>
    </source>
</evidence>
<dbReference type="InterPro" id="IPR027417">
    <property type="entry name" value="P-loop_NTPase"/>
</dbReference>
<keyword evidence="11" id="KW-1185">Reference proteome</keyword>
<evidence type="ECO:0000256" key="1">
    <source>
        <dbReference type="ARBA" id="ARBA00009427"/>
    </source>
</evidence>